<dbReference type="InterPro" id="IPR002110">
    <property type="entry name" value="Ankyrin_rpt"/>
</dbReference>
<dbReference type="RefSeq" id="WP_196985349.1">
    <property type="nucleotide sequence ID" value="NZ_JADWYS010000001.1"/>
</dbReference>
<dbReference type="PROSITE" id="PS50088">
    <property type="entry name" value="ANK_REPEAT"/>
    <property type="match status" value="1"/>
</dbReference>
<evidence type="ECO:0000256" key="3">
    <source>
        <dbReference type="PROSITE-ProRule" id="PRU00023"/>
    </source>
</evidence>
<dbReference type="Pfam" id="PF12796">
    <property type="entry name" value="Ank_2"/>
    <property type="match status" value="1"/>
</dbReference>
<dbReference type="PANTHER" id="PTHR24171">
    <property type="entry name" value="ANKYRIN REPEAT DOMAIN-CONTAINING PROTEIN 39-RELATED"/>
    <property type="match status" value="1"/>
</dbReference>
<dbReference type="Proteomes" id="UP000651050">
    <property type="component" value="Unassembled WGS sequence"/>
</dbReference>
<dbReference type="Gene3D" id="1.25.40.20">
    <property type="entry name" value="Ankyrin repeat-containing domain"/>
    <property type="match status" value="1"/>
</dbReference>
<evidence type="ECO:0000256" key="1">
    <source>
        <dbReference type="ARBA" id="ARBA00022737"/>
    </source>
</evidence>
<dbReference type="AlphaFoldDB" id="A0A931H2L4"/>
<keyword evidence="1" id="KW-0677">Repeat</keyword>
<keyword evidence="5" id="KW-1185">Reference proteome</keyword>
<organism evidence="4 5">
    <name type="scientific">Caenimonas aquaedulcis</name>
    <dbReference type="NCBI Taxonomy" id="2793270"/>
    <lineage>
        <taxon>Bacteria</taxon>
        <taxon>Pseudomonadati</taxon>
        <taxon>Pseudomonadota</taxon>
        <taxon>Betaproteobacteria</taxon>
        <taxon>Burkholderiales</taxon>
        <taxon>Comamonadaceae</taxon>
        <taxon>Caenimonas</taxon>
    </lineage>
</organism>
<accession>A0A931H2L4</accession>
<evidence type="ECO:0000313" key="4">
    <source>
        <dbReference type="EMBL" id="MBG9387426.1"/>
    </source>
</evidence>
<evidence type="ECO:0000256" key="2">
    <source>
        <dbReference type="ARBA" id="ARBA00023043"/>
    </source>
</evidence>
<dbReference type="InterPro" id="IPR036770">
    <property type="entry name" value="Ankyrin_rpt-contain_sf"/>
</dbReference>
<dbReference type="PROSITE" id="PS50297">
    <property type="entry name" value="ANK_REP_REGION"/>
    <property type="match status" value="1"/>
</dbReference>
<keyword evidence="2 3" id="KW-0040">ANK repeat</keyword>
<dbReference type="EMBL" id="JADWYS010000001">
    <property type="protein sequence ID" value="MBG9387426.1"/>
    <property type="molecule type" value="Genomic_DNA"/>
</dbReference>
<dbReference type="SMART" id="SM00248">
    <property type="entry name" value="ANK"/>
    <property type="match status" value="2"/>
</dbReference>
<protein>
    <submittedName>
        <fullName evidence="4">Ankyrin repeat domain-containing protein</fullName>
    </submittedName>
</protein>
<reference evidence="4" key="1">
    <citation type="submission" date="2020-11" db="EMBL/GenBank/DDBJ databases">
        <title>Bacterial whole genome sequence for Caenimonas sp. DR4.4.</title>
        <authorList>
            <person name="Le V."/>
            <person name="Ko S.-R."/>
            <person name="Ahn C.-Y."/>
            <person name="Oh H.-M."/>
        </authorList>
    </citation>
    <scope>NUCLEOTIDE SEQUENCE</scope>
    <source>
        <strain evidence="4">DR4.4</strain>
    </source>
</reference>
<comment type="caution">
    <text evidence="4">The sequence shown here is derived from an EMBL/GenBank/DDBJ whole genome shotgun (WGS) entry which is preliminary data.</text>
</comment>
<proteinExistence type="predicted"/>
<evidence type="ECO:0000313" key="5">
    <source>
        <dbReference type="Proteomes" id="UP000651050"/>
    </source>
</evidence>
<dbReference type="SUPFAM" id="SSF48403">
    <property type="entry name" value="Ankyrin repeat"/>
    <property type="match status" value="1"/>
</dbReference>
<gene>
    <name evidence="4" type="ORF">I5803_05300</name>
</gene>
<sequence length="132" mass="14280">MAPQVWRDVHELLRYLAKNWPFDLDDPFAEKEIPVNATVSGGDTPLHVVATWDDVRGIELLVQAGAEVDSIGDMTYTPLATAVAQGSVGAARALLRSGASPHIATEFGHTPYEMAMRDGSEEMKAVFRGDAI</sequence>
<name>A0A931H2L4_9BURK</name>
<feature type="repeat" description="ANK" evidence="3">
    <location>
        <begin position="41"/>
        <end position="73"/>
    </location>
</feature>